<keyword evidence="5" id="KW-1185">Reference proteome</keyword>
<reference evidence="3 5" key="2">
    <citation type="submission" date="2019-08" db="EMBL/GenBank/DDBJ databases">
        <title>Genome of Algoriphagus ratkowskyi IC026.</title>
        <authorList>
            <person name="Bowman J.P."/>
        </authorList>
    </citation>
    <scope>NUCLEOTIDE SEQUENCE [LARGE SCALE GENOMIC DNA]</scope>
    <source>
        <strain evidence="3 5">IC026</strain>
    </source>
</reference>
<feature type="transmembrane region" description="Helical" evidence="1">
    <location>
        <begin position="5"/>
        <end position="22"/>
    </location>
</feature>
<proteinExistence type="predicted"/>
<dbReference type="EMBL" id="VORV01000001">
    <property type="protein sequence ID" value="TXD79616.1"/>
    <property type="molecule type" value="Genomic_DNA"/>
</dbReference>
<protein>
    <submittedName>
        <fullName evidence="3">Lmo0937 family membrane protein</fullName>
    </submittedName>
</protein>
<sequence>MSSLLYFIAVILLIGWLVGVFAYSAGGLIHVLLVLAVIAVLFRLISGRGV</sequence>
<accession>A0A2W7R8M8</accession>
<dbReference type="NCBIfam" id="NF033488">
    <property type="entry name" value="lmo0937_fam_TM"/>
    <property type="match status" value="1"/>
</dbReference>
<dbReference type="Proteomes" id="UP000249115">
    <property type="component" value="Unassembled WGS sequence"/>
</dbReference>
<dbReference type="EMBL" id="QKZU01000009">
    <property type="protein sequence ID" value="PZX55466.1"/>
    <property type="molecule type" value="Genomic_DNA"/>
</dbReference>
<dbReference type="AlphaFoldDB" id="A0A2W7R8M8"/>
<name>A0A2W7R8M8_9BACT</name>
<keyword evidence="1" id="KW-0472">Membrane</keyword>
<evidence type="ECO:0000313" key="5">
    <source>
        <dbReference type="Proteomes" id="UP000321927"/>
    </source>
</evidence>
<dbReference type="RefSeq" id="WP_111317745.1">
    <property type="nucleotide sequence ID" value="NZ_MSSV01000011.1"/>
</dbReference>
<evidence type="ECO:0000256" key="1">
    <source>
        <dbReference type="SAM" id="Phobius"/>
    </source>
</evidence>
<dbReference type="Pfam" id="PF18919">
    <property type="entry name" value="DUF5670"/>
    <property type="match status" value="1"/>
</dbReference>
<dbReference type="Proteomes" id="UP000321927">
    <property type="component" value="Unassembled WGS sequence"/>
</dbReference>
<gene>
    <name evidence="3" type="ORF">ESW18_00340</name>
    <name evidence="2" type="ORF">LV84_02604</name>
</gene>
<evidence type="ECO:0000313" key="3">
    <source>
        <dbReference type="EMBL" id="TXD79616.1"/>
    </source>
</evidence>
<comment type="caution">
    <text evidence="2">The sequence shown here is derived from an EMBL/GenBank/DDBJ whole genome shotgun (WGS) entry which is preliminary data.</text>
</comment>
<organism evidence="2 4">
    <name type="scientific">Algoriphagus ratkowskyi</name>
    <dbReference type="NCBI Taxonomy" id="57028"/>
    <lineage>
        <taxon>Bacteria</taxon>
        <taxon>Pseudomonadati</taxon>
        <taxon>Bacteroidota</taxon>
        <taxon>Cytophagia</taxon>
        <taxon>Cytophagales</taxon>
        <taxon>Cyclobacteriaceae</taxon>
        <taxon>Algoriphagus</taxon>
    </lineage>
</organism>
<keyword evidence="1" id="KW-0812">Transmembrane</keyword>
<feature type="transmembrane region" description="Helical" evidence="1">
    <location>
        <begin position="28"/>
        <end position="45"/>
    </location>
</feature>
<evidence type="ECO:0000313" key="4">
    <source>
        <dbReference type="Proteomes" id="UP000249115"/>
    </source>
</evidence>
<evidence type="ECO:0000313" key="2">
    <source>
        <dbReference type="EMBL" id="PZX55466.1"/>
    </source>
</evidence>
<reference evidence="2 4" key="1">
    <citation type="submission" date="2018-06" db="EMBL/GenBank/DDBJ databases">
        <title>Genomic Encyclopedia of Archaeal and Bacterial Type Strains, Phase II (KMG-II): from individual species to whole genera.</title>
        <authorList>
            <person name="Goeker M."/>
        </authorList>
    </citation>
    <scope>NUCLEOTIDE SEQUENCE [LARGE SCALE GENOMIC DNA]</scope>
    <source>
        <strain evidence="2 4">DSM 22686</strain>
    </source>
</reference>
<dbReference type="InterPro" id="IPR043727">
    <property type="entry name" value="Lmo0937-like"/>
</dbReference>
<keyword evidence="1" id="KW-1133">Transmembrane helix</keyword>